<evidence type="ECO:0000256" key="1">
    <source>
        <dbReference type="ARBA" id="ARBA00023125"/>
    </source>
</evidence>
<gene>
    <name evidence="5" type="primary">TBLA0H01020</name>
    <name evidence="5" type="ORF">TBLA_0H01020</name>
</gene>
<dbReference type="Pfam" id="PF00505">
    <property type="entry name" value="HMG_box"/>
    <property type="match status" value="1"/>
</dbReference>
<keyword evidence="1 2" id="KW-0238">DNA-binding</keyword>
<sequence>MNTDSASVKLRTAKDSLVSSLFELSKSANQTASNIIDFYNTIDQEEGEKIEAINTLTDSLFRLTDATNHLHLISSDLTNPMDLDIDTNRSLLSTPPSTADKTANGKKARVEKDPNAPKKPLTVFFAYSAYIRSKIREERALEGLPPLSPTEITQEISKKWKGLDEKEKSKWKDAYHIELQNYLAEKNKYLEDKKNGTLPLDYSPSAHARVPNPFTSIIMGTDTSSHSSKKDQEHDDGNVGKEKEEKEI</sequence>
<accession>I2H7N8</accession>
<dbReference type="AlphaFoldDB" id="I2H7N8"/>
<protein>
    <recommendedName>
        <fullName evidence="4">HMG box domain-containing protein</fullName>
    </recommendedName>
</protein>
<dbReference type="SUPFAM" id="SSF47095">
    <property type="entry name" value="HMG-box"/>
    <property type="match status" value="1"/>
</dbReference>
<dbReference type="Gene3D" id="1.10.30.10">
    <property type="entry name" value="High mobility group box domain"/>
    <property type="match status" value="1"/>
</dbReference>
<keyword evidence="6" id="KW-1185">Reference proteome</keyword>
<dbReference type="GO" id="GO:0005634">
    <property type="term" value="C:nucleus"/>
    <property type="evidence" value="ECO:0007669"/>
    <property type="project" value="UniProtKB-UniRule"/>
</dbReference>
<dbReference type="Proteomes" id="UP000002866">
    <property type="component" value="Chromosome 8"/>
</dbReference>
<dbReference type="GO" id="GO:0003677">
    <property type="term" value="F:DNA binding"/>
    <property type="evidence" value="ECO:0007669"/>
    <property type="project" value="UniProtKB-UniRule"/>
</dbReference>
<dbReference type="KEGG" id="tbl:TBLA_0H01020"/>
<dbReference type="HOGENOM" id="CLU_076155_0_0_1"/>
<dbReference type="eggNOG" id="KOG0381">
    <property type="taxonomic scope" value="Eukaryota"/>
</dbReference>
<dbReference type="GeneID" id="14497547"/>
<dbReference type="PROSITE" id="PS50118">
    <property type="entry name" value="HMG_BOX_2"/>
    <property type="match status" value="1"/>
</dbReference>
<organism evidence="5 6">
    <name type="scientific">Henningerozyma blattae (strain ATCC 34711 / CBS 6284 / DSM 70876 / NBRC 10599 / NRRL Y-10934 / UCD 77-7)</name>
    <name type="common">Yeast</name>
    <name type="synonym">Tetrapisispora blattae</name>
    <dbReference type="NCBI Taxonomy" id="1071380"/>
    <lineage>
        <taxon>Eukaryota</taxon>
        <taxon>Fungi</taxon>
        <taxon>Dikarya</taxon>
        <taxon>Ascomycota</taxon>
        <taxon>Saccharomycotina</taxon>
        <taxon>Saccharomycetes</taxon>
        <taxon>Saccharomycetales</taxon>
        <taxon>Saccharomycetaceae</taxon>
        <taxon>Henningerozyma</taxon>
    </lineage>
</organism>
<evidence type="ECO:0000313" key="5">
    <source>
        <dbReference type="EMBL" id="CCH62390.1"/>
    </source>
</evidence>
<dbReference type="InParanoid" id="I2H7N8"/>
<dbReference type="PANTHER" id="PTHR48112">
    <property type="entry name" value="HIGH MOBILITY GROUP PROTEIN DSP1"/>
    <property type="match status" value="1"/>
</dbReference>
<dbReference type="InterPro" id="IPR050342">
    <property type="entry name" value="HMGB"/>
</dbReference>
<feature type="region of interest" description="Disordered" evidence="3">
    <location>
        <begin position="202"/>
        <end position="248"/>
    </location>
</feature>
<evidence type="ECO:0000259" key="4">
    <source>
        <dbReference type="PROSITE" id="PS50118"/>
    </source>
</evidence>
<feature type="compositionally biased region" description="Basic and acidic residues" evidence="3">
    <location>
        <begin position="228"/>
        <end position="248"/>
    </location>
</feature>
<dbReference type="SMART" id="SM00398">
    <property type="entry name" value="HMG"/>
    <property type="match status" value="1"/>
</dbReference>
<feature type="DNA-binding region" description="HMG box" evidence="2">
    <location>
        <begin position="117"/>
        <end position="190"/>
    </location>
</feature>
<feature type="compositionally biased region" description="Polar residues" evidence="3">
    <location>
        <begin position="88"/>
        <end position="101"/>
    </location>
</feature>
<dbReference type="InterPro" id="IPR009071">
    <property type="entry name" value="HMG_box_dom"/>
</dbReference>
<dbReference type="EMBL" id="HE806323">
    <property type="protein sequence ID" value="CCH62390.1"/>
    <property type="molecule type" value="Genomic_DNA"/>
</dbReference>
<dbReference type="InterPro" id="IPR036910">
    <property type="entry name" value="HMG_box_dom_sf"/>
</dbReference>
<evidence type="ECO:0000256" key="2">
    <source>
        <dbReference type="PROSITE-ProRule" id="PRU00267"/>
    </source>
</evidence>
<dbReference type="RefSeq" id="XP_004181909.1">
    <property type="nucleotide sequence ID" value="XM_004181861.1"/>
</dbReference>
<evidence type="ECO:0000313" key="6">
    <source>
        <dbReference type="Proteomes" id="UP000002866"/>
    </source>
</evidence>
<dbReference type="PANTHER" id="PTHR48112:SF24">
    <property type="entry name" value="HIGH MOBILITY GROUP PROTEIN 1"/>
    <property type="match status" value="1"/>
</dbReference>
<keyword evidence="2" id="KW-0539">Nucleus</keyword>
<feature type="domain" description="HMG box" evidence="4">
    <location>
        <begin position="117"/>
        <end position="190"/>
    </location>
</feature>
<evidence type="ECO:0000256" key="3">
    <source>
        <dbReference type="SAM" id="MobiDB-lite"/>
    </source>
</evidence>
<name>I2H7N8_HENB6</name>
<dbReference type="OMA" id="DAYHIEL"/>
<reference evidence="5 6" key="1">
    <citation type="journal article" date="2011" name="Proc. Natl. Acad. Sci. U.S.A.">
        <title>Evolutionary erosion of yeast sex chromosomes by mating-type switching accidents.</title>
        <authorList>
            <person name="Gordon J.L."/>
            <person name="Armisen D."/>
            <person name="Proux-Wera E."/>
            <person name="Oheigeartaigh S.S."/>
            <person name="Byrne K.P."/>
            <person name="Wolfe K.H."/>
        </authorList>
    </citation>
    <scope>NUCLEOTIDE SEQUENCE [LARGE SCALE GENOMIC DNA]</scope>
    <source>
        <strain evidence="6">ATCC 34711 / CBS 6284 / DSM 70876 / NBRC 10599 / NRRL Y-10934 / UCD 77-7</strain>
    </source>
</reference>
<dbReference type="STRING" id="1071380.I2H7N8"/>
<feature type="region of interest" description="Disordered" evidence="3">
    <location>
        <begin position="88"/>
        <end position="115"/>
    </location>
</feature>
<proteinExistence type="predicted"/>
<dbReference type="OrthoDB" id="5550281at2759"/>